<dbReference type="Proteomes" id="UP000282892">
    <property type="component" value="Chromosome"/>
</dbReference>
<evidence type="ECO:0000313" key="2">
    <source>
        <dbReference type="Proteomes" id="UP000282892"/>
    </source>
</evidence>
<accession>A0A3T0HSJ7</accession>
<dbReference type="OrthoDB" id="2451827at2"/>
<gene>
    <name evidence="1" type="ORF">CHR53_01855</name>
</gene>
<protein>
    <submittedName>
        <fullName evidence="1">DUF2971 domain-containing protein</fullName>
    </submittedName>
</protein>
<name>A0A3T0HSJ7_9BACI</name>
<dbReference type="AlphaFoldDB" id="A0A3T0HSJ7"/>
<evidence type="ECO:0000313" key="1">
    <source>
        <dbReference type="EMBL" id="AZU60110.1"/>
    </source>
</evidence>
<dbReference type="RefSeq" id="WP_127484632.1">
    <property type="nucleotide sequence ID" value="NZ_CP022572.1"/>
</dbReference>
<dbReference type="KEGG" id="nmk:CHR53_01855"/>
<keyword evidence="2" id="KW-1185">Reference proteome</keyword>
<reference evidence="1 2" key="1">
    <citation type="submission" date="2017-07" db="EMBL/GenBank/DDBJ databases">
        <title>The complete genome sequence of Bacillus mesonae strain H20-5, an efficient strain improving plant abiotic stress resistance.</title>
        <authorList>
            <person name="Kim S.Y."/>
            <person name="Song H."/>
            <person name="Sang M.K."/>
            <person name="Weon H.-Y."/>
            <person name="Song J."/>
        </authorList>
    </citation>
    <scope>NUCLEOTIDE SEQUENCE [LARGE SCALE GENOMIC DNA]</scope>
    <source>
        <strain evidence="1 2">H20-5</strain>
    </source>
</reference>
<organism evidence="1 2">
    <name type="scientific">Neobacillus mesonae</name>
    <dbReference type="NCBI Taxonomy" id="1193713"/>
    <lineage>
        <taxon>Bacteria</taxon>
        <taxon>Bacillati</taxon>
        <taxon>Bacillota</taxon>
        <taxon>Bacilli</taxon>
        <taxon>Bacillales</taxon>
        <taxon>Bacillaceae</taxon>
        <taxon>Neobacillus</taxon>
    </lineage>
</organism>
<proteinExistence type="predicted"/>
<sequence>MAYDADKWMKRIRYRSDLSGYVYHLTKAELDTNGKTVMGALDRLLKIISERKIIGSSTESGFITGNRKAVCFQDAPISGIVQNVLHENNFRAELGGKIRYTYLGLVFPKSYIFKNGGRPVLYENKETAKKILPQDEWWRIVNYDLSDRNNIVDLTHEREWRLPADEFNFDLAKVSVILPNQKLHQEFIEKIDPEDLKTITGMIQITPLVY</sequence>
<dbReference type="EMBL" id="CP022572">
    <property type="protein sequence ID" value="AZU60110.1"/>
    <property type="molecule type" value="Genomic_DNA"/>
</dbReference>